<dbReference type="InterPro" id="IPR019528">
    <property type="entry name" value="PACT_domain"/>
</dbReference>
<keyword evidence="4 6" id="KW-0175">Coiled coil</keyword>
<evidence type="ECO:0000256" key="4">
    <source>
        <dbReference type="ARBA" id="ARBA00023054"/>
    </source>
</evidence>
<feature type="coiled-coil region" evidence="6">
    <location>
        <begin position="826"/>
        <end position="967"/>
    </location>
</feature>
<dbReference type="GO" id="GO:0005813">
    <property type="term" value="C:centrosome"/>
    <property type="evidence" value="ECO:0007669"/>
    <property type="project" value="UniProtKB-SubCell"/>
</dbReference>
<reference evidence="9" key="1">
    <citation type="submission" date="2013-05" db="EMBL/GenBank/DDBJ databases">
        <authorList>
            <person name="Yim A.K.Y."/>
            <person name="Chan T.F."/>
            <person name="Ji K.M."/>
            <person name="Liu X.Y."/>
            <person name="Zhou J.W."/>
            <person name="Li R.Q."/>
            <person name="Yang K.Y."/>
            <person name="Li J."/>
            <person name="Li M."/>
            <person name="Law P.T.W."/>
            <person name="Wu Y.L."/>
            <person name="Cai Z.L."/>
            <person name="Qin H."/>
            <person name="Bao Y."/>
            <person name="Leung R.K.K."/>
            <person name="Ng P.K.S."/>
            <person name="Zou J."/>
            <person name="Zhong X.J."/>
            <person name="Ran P.X."/>
            <person name="Zhong N.S."/>
            <person name="Liu Z.G."/>
            <person name="Tsui S.K.W."/>
        </authorList>
    </citation>
    <scope>NUCLEOTIDE SEQUENCE</scope>
    <source>
        <strain evidence="9">Derf</strain>
        <tissue evidence="9">Whole organism</tissue>
    </source>
</reference>
<evidence type="ECO:0000313" key="9">
    <source>
        <dbReference type="EMBL" id="KAH9521816.1"/>
    </source>
</evidence>
<evidence type="ECO:0000256" key="2">
    <source>
        <dbReference type="ARBA" id="ARBA00022490"/>
    </source>
</evidence>
<feature type="region of interest" description="Disordered" evidence="7">
    <location>
        <begin position="187"/>
        <end position="207"/>
    </location>
</feature>
<name>A0A922L665_DERFA</name>
<dbReference type="PANTHER" id="PTHR44981">
    <property type="entry name" value="PERICENTRIN-LIKE PROTEIN, ISOFORM F"/>
    <property type="match status" value="1"/>
</dbReference>
<protein>
    <submittedName>
        <fullName evidence="9">Anchor protein 9</fullName>
    </submittedName>
</protein>
<evidence type="ECO:0000256" key="7">
    <source>
        <dbReference type="SAM" id="MobiDB-lite"/>
    </source>
</evidence>
<comment type="subcellular location">
    <subcellularLocation>
        <location evidence="1">Cytoplasm</location>
        <location evidence="1">Cytoskeleton</location>
        <location evidence="1">Microtubule organizing center</location>
        <location evidence="1">Centrosome</location>
    </subcellularLocation>
</comment>
<evidence type="ECO:0000256" key="5">
    <source>
        <dbReference type="ARBA" id="ARBA00023212"/>
    </source>
</evidence>
<feature type="coiled-coil region" evidence="6">
    <location>
        <begin position="47"/>
        <end position="74"/>
    </location>
</feature>
<feature type="region of interest" description="Disordered" evidence="7">
    <location>
        <begin position="1"/>
        <end position="47"/>
    </location>
</feature>
<feature type="domain" description="Pericentrin/AKAP-450 centrosomal targeting" evidence="8">
    <location>
        <begin position="1166"/>
        <end position="1247"/>
    </location>
</feature>
<evidence type="ECO:0000256" key="1">
    <source>
        <dbReference type="ARBA" id="ARBA00004300"/>
    </source>
</evidence>
<dbReference type="GO" id="GO:0005737">
    <property type="term" value="C:cytoplasm"/>
    <property type="evidence" value="ECO:0007669"/>
    <property type="project" value="UniProtKB-ARBA"/>
</dbReference>
<dbReference type="GO" id="GO:0060090">
    <property type="term" value="F:molecular adaptor activity"/>
    <property type="evidence" value="ECO:0007669"/>
    <property type="project" value="InterPro"/>
</dbReference>
<keyword evidence="10" id="KW-1185">Reference proteome</keyword>
<reference evidence="9" key="2">
    <citation type="journal article" date="2022" name="Res Sq">
        <title>Comparative Genomics Reveals Insights into the Divergent Evolution of Astigmatic Mites and Household Pest Adaptations.</title>
        <authorList>
            <person name="Xiong Q."/>
            <person name="Wan A.T.-Y."/>
            <person name="Liu X.-Y."/>
            <person name="Fung C.S.-H."/>
            <person name="Xiao X."/>
            <person name="Malainual N."/>
            <person name="Hou J."/>
            <person name="Wang L."/>
            <person name="Wang M."/>
            <person name="Yang K."/>
            <person name="Cui Y."/>
            <person name="Leung E."/>
            <person name="Nong W."/>
            <person name="Shin S.-K."/>
            <person name="Au S."/>
            <person name="Jeong K.Y."/>
            <person name="Chew F.T."/>
            <person name="Hui J."/>
            <person name="Leung T.F."/>
            <person name="Tungtrongchitr A."/>
            <person name="Zhong N."/>
            <person name="Liu Z."/>
            <person name="Tsui S."/>
        </authorList>
    </citation>
    <scope>NUCLEOTIDE SEQUENCE</scope>
    <source>
        <strain evidence="9">Derf</strain>
        <tissue evidence="9">Whole organism</tissue>
    </source>
</reference>
<feature type="region of interest" description="Disordered" evidence="7">
    <location>
        <begin position="1267"/>
        <end position="1300"/>
    </location>
</feature>
<accession>A0A922L665</accession>
<dbReference type="EMBL" id="ASGP02000002">
    <property type="protein sequence ID" value="KAH9521816.1"/>
    <property type="molecule type" value="Genomic_DNA"/>
</dbReference>
<dbReference type="InterPro" id="IPR028745">
    <property type="entry name" value="AKAP9/Pericentrin"/>
</dbReference>
<keyword evidence="3" id="KW-0597">Phosphoprotein</keyword>
<feature type="coiled-coil region" evidence="6">
    <location>
        <begin position="467"/>
        <end position="740"/>
    </location>
</feature>
<organism evidence="9 10">
    <name type="scientific">Dermatophagoides farinae</name>
    <name type="common">American house dust mite</name>
    <dbReference type="NCBI Taxonomy" id="6954"/>
    <lineage>
        <taxon>Eukaryota</taxon>
        <taxon>Metazoa</taxon>
        <taxon>Ecdysozoa</taxon>
        <taxon>Arthropoda</taxon>
        <taxon>Chelicerata</taxon>
        <taxon>Arachnida</taxon>
        <taxon>Acari</taxon>
        <taxon>Acariformes</taxon>
        <taxon>Sarcoptiformes</taxon>
        <taxon>Astigmata</taxon>
        <taxon>Psoroptidia</taxon>
        <taxon>Analgoidea</taxon>
        <taxon>Pyroglyphidae</taxon>
        <taxon>Dermatophagoidinae</taxon>
        <taxon>Dermatophagoides</taxon>
    </lineage>
</organism>
<feature type="coiled-coil region" evidence="6">
    <location>
        <begin position="1005"/>
        <end position="1119"/>
    </location>
</feature>
<comment type="caution">
    <text evidence="9">The sequence shown here is derived from an EMBL/GenBank/DDBJ whole genome shotgun (WGS) entry which is preliminary data.</text>
</comment>
<evidence type="ECO:0000256" key="3">
    <source>
        <dbReference type="ARBA" id="ARBA00022553"/>
    </source>
</evidence>
<evidence type="ECO:0000313" key="10">
    <source>
        <dbReference type="Proteomes" id="UP000790347"/>
    </source>
</evidence>
<sequence>MESLDEFQILESMIQKNQSNPKSEESLKRNKKAPPSPDTKSKIEPNLDDSRQQMELLQNIISNELANHEELNDRNRLIKTLCTRLHQALQNNEEIRKSEMAITQQLQDMKHEMQQFSTMMLTTTTTKSRAATINTNSSNISVDNKNDDAEESSLELCRKQILNQSSFLSQIDYNHIDMSNSAFDCDKISNHNHHHHHHDNDQQQQQPNVQMLIDQIRMLEKKIEMERHSYLEENERLNIVIDEKQKLIDDLLLNSDEQMPMLMNKKICDVVVDPNNPLQGLYDWHIEEEDVNEDLIDDPIDVHIDHDDNIRRLEMSSNSYNRQTDNRLLVVLSDLVKTFLDTENDIQKQLETLGLESKNGQGKCSPMKNGHADDSLDRGFPSLEPDQPERLLMSTTSEIATFDLLCEDGPDLTTPSELIYSNPLSCSTTIAGSGSTAIVNGTQSNDIEDDVVLGASRRLRLAVERVLKILADTLERQKQDFEELRRQKDELLMEFQEECQRSDKLTRQLMEKEQLVKTLENEKKILNDQLIDFNEMKLQQQCLRDKLEEFERERDRFVTDNKRFEMERKSFDKGLPQLHQKLLNENETLSRDIRNLQQEKKNLLSRINNLTAEMEGIRSEKELIDENKNAEFEELLSQLDAKEKNLNSLKRFIDEQTQEREMERDEFNKEVTGLKDKLKDMEKLENKLRSQLRSIENQMAMLTDDGKQRDEQIDELNKTIKNLNQKLSESNSTKRHLEGEVERNNRIEKDLRSRLKKLSTVLQVRLNDETNWNEVIAAIDQFVLAKSLQSSTVSPPAVKVFGLRKSQQKTATLDDNDLDNSIFTTIKLMDDRIKDLNTNVESLQMTNDQMKNDLQAKMELIDRLEQLKPKVESLERNIQELNKTNELLQQEINASHMKCSELKVKLDSSVDIQEFKHIVQELQAKLNAEKRQTESVAMKLEQANRHVNDLTEKLDAYKKEIRSFKELLKSHDHCNTNNNNVDNNNRRAPDKSFDRRNSKDLALEMAKINDQLEMKDKTISMLENNIEIFKAKLETTQQERDIYHERLKSADDSRNKITIYEKNMEKLRLQNKISADKITYLELEIQNLRKKIELLEKENDQLKMENQKLIRQKQEMNAAAMFTAAVDYVDTATEQDLVITTNNNSQHLNGFEKMNHISSNNLLMLKVRRLLTQKGALIYQKNYLIHVLSSYQRTENDTLALLANFNNSRDADEDDEHGNRMRGKSRFRSVVYALIAISRMQFMVNVWQCRKRQLLFHKTANSIAALQNVPLPPRQTTKDGKGHLSSSSSSSSSVHTSPSRHHAIINVSKQVNNHPAINSTLKDYVDRLHVVHETLGLYTNKRL</sequence>
<dbReference type="Pfam" id="PF10495">
    <property type="entry name" value="PACT_coil_coil"/>
    <property type="match status" value="1"/>
</dbReference>
<dbReference type="PANTHER" id="PTHR44981:SF2">
    <property type="entry name" value="PERICENTRIN-LIKE PROTEIN, ISOFORM F"/>
    <property type="match status" value="1"/>
</dbReference>
<gene>
    <name evidence="9" type="primary">AKAP9</name>
    <name evidence="9" type="ORF">DERF_005443</name>
</gene>
<evidence type="ECO:0000259" key="8">
    <source>
        <dbReference type="Pfam" id="PF10495"/>
    </source>
</evidence>
<evidence type="ECO:0000256" key="6">
    <source>
        <dbReference type="SAM" id="Coils"/>
    </source>
</evidence>
<keyword evidence="5" id="KW-0206">Cytoskeleton</keyword>
<keyword evidence="2" id="KW-0963">Cytoplasm</keyword>
<proteinExistence type="predicted"/>
<dbReference type="GO" id="GO:0007165">
    <property type="term" value="P:signal transduction"/>
    <property type="evidence" value="ECO:0007669"/>
    <property type="project" value="InterPro"/>
</dbReference>
<dbReference type="Proteomes" id="UP000790347">
    <property type="component" value="Unassembled WGS sequence"/>
</dbReference>